<dbReference type="EC" id="1.14.11.2" evidence="8"/>
<keyword evidence="9" id="KW-1185">Reference proteome</keyword>
<dbReference type="InterPro" id="IPR045054">
    <property type="entry name" value="P4HA-like"/>
</dbReference>
<dbReference type="PROSITE" id="PS51471">
    <property type="entry name" value="FE2OG_OXY"/>
    <property type="match status" value="1"/>
</dbReference>
<dbReference type="Pfam" id="PF13640">
    <property type="entry name" value="2OG-FeII_Oxy_3"/>
    <property type="match status" value="1"/>
</dbReference>
<evidence type="ECO:0000256" key="3">
    <source>
        <dbReference type="ARBA" id="ARBA00022896"/>
    </source>
</evidence>
<dbReference type="GO" id="GO:0004656">
    <property type="term" value="F:procollagen-proline 4-dioxygenase activity"/>
    <property type="evidence" value="ECO:0007669"/>
    <property type="project" value="UniProtKB-EC"/>
</dbReference>
<comment type="cofactor">
    <cofactor evidence="1">
        <name>L-ascorbate</name>
        <dbReference type="ChEBI" id="CHEBI:38290"/>
    </cofactor>
</comment>
<gene>
    <name evidence="8" type="ORF">J2X15_004137</name>
</gene>
<dbReference type="Gene3D" id="2.60.120.620">
    <property type="entry name" value="q2cbj1_9rhob like domain"/>
    <property type="match status" value="1"/>
</dbReference>
<evidence type="ECO:0000256" key="1">
    <source>
        <dbReference type="ARBA" id="ARBA00001961"/>
    </source>
</evidence>
<evidence type="ECO:0000256" key="5">
    <source>
        <dbReference type="ARBA" id="ARBA00023002"/>
    </source>
</evidence>
<dbReference type="PANTHER" id="PTHR10869:SF246">
    <property type="entry name" value="TRANSMEMBRANE PROLYL 4-HYDROXYLASE"/>
    <property type="match status" value="1"/>
</dbReference>
<evidence type="ECO:0000313" key="9">
    <source>
        <dbReference type="Proteomes" id="UP001268089"/>
    </source>
</evidence>
<evidence type="ECO:0000256" key="4">
    <source>
        <dbReference type="ARBA" id="ARBA00022964"/>
    </source>
</evidence>
<dbReference type="InterPro" id="IPR006620">
    <property type="entry name" value="Pro_4_hyd_alph"/>
</dbReference>
<keyword evidence="2" id="KW-0479">Metal-binding</keyword>
<keyword evidence="3" id="KW-0847">Vitamin C</keyword>
<sequence>MVSATKTPKVINENWRRWLRDNLARNVPSSTLIGVMVEREFDADAVNACIEDIRSRPPEPSNAIFPEPDHLAGDWQAWVVRNIQKGVLEQTLIDAASREIKAAWAQRIKGLHLKSESQGYNYATAPTPRTGTISLEGRSIPILLEMAEPRITVYGNVLTKEECESLIALSQPKMLPSQTHDPATAKLVVKDFRSSQGTYFDRGDNDLIKHIERRLADLAQWPVENGEGMQVLQYRQGGEYRPHFDFFPPESPTSRLPMKNGGQRVATLIVYLNTVEDGGETYFPQLKLKIKPIQGNVLYFSYTDAESGLDRQTLHGGAPPVNGEKWIMTKWLRQKEFKYNLA</sequence>
<dbReference type="InterPro" id="IPR005123">
    <property type="entry name" value="Oxoglu/Fe-dep_dioxygenase_dom"/>
</dbReference>
<comment type="caution">
    <text evidence="8">The sequence shown here is derived from an EMBL/GenBank/DDBJ whole genome shotgun (WGS) entry which is preliminary data.</text>
</comment>
<keyword evidence="6" id="KW-0408">Iron</keyword>
<name>A0ABU1ZVC4_9BURK</name>
<dbReference type="EMBL" id="JAVDXO010000014">
    <property type="protein sequence ID" value="MDR7308815.1"/>
    <property type="molecule type" value="Genomic_DNA"/>
</dbReference>
<evidence type="ECO:0000259" key="7">
    <source>
        <dbReference type="PROSITE" id="PS51471"/>
    </source>
</evidence>
<keyword evidence="5 8" id="KW-0560">Oxidoreductase</keyword>
<dbReference type="Proteomes" id="UP001268089">
    <property type="component" value="Unassembled WGS sequence"/>
</dbReference>
<evidence type="ECO:0000313" key="8">
    <source>
        <dbReference type="EMBL" id="MDR7308815.1"/>
    </source>
</evidence>
<protein>
    <submittedName>
        <fullName evidence="8">Prolyl 4-hydroxylase</fullName>
        <ecNumber evidence="8">1.14.11.2</ecNumber>
    </submittedName>
</protein>
<dbReference type="InterPro" id="IPR044862">
    <property type="entry name" value="Pro_4_hyd_alph_FE2OG_OXY"/>
</dbReference>
<dbReference type="PANTHER" id="PTHR10869">
    <property type="entry name" value="PROLYL 4-HYDROXYLASE ALPHA SUBUNIT"/>
    <property type="match status" value="1"/>
</dbReference>
<reference evidence="8 9" key="1">
    <citation type="submission" date="2023-07" db="EMBL/GenBank/DDBJ databases">
        <title>Sorghum-associated microbial communities from plants grown in Nebraska, USA.</title>
        <authorList>
            <person name="Schachtman D."/>
        </authorList>
    </citation>
    <scope>NUCLEOTIDE SEQUENCE [LARGE SCALE GENOMIC DNA]</scope>
    <source>
        <strain evidence="8 9">BE308</strain>
    </source>
</reference>
<keyword evidence="4" id="KW-0223">Dioxygenase</keyword>
<dbReference type="RefSeq" id="WP_310346712.1">
    <property type="nucleotide sequence ID" value="NZ_JAVDXO010000014.1"/>
</dbReference>
<evidence type="ECO:0000256" key="2">
    <source>
        <dbReference type="ARBA" id="ARBA00022723"/>
    </source>
</evidence>
<organism evidence="8 9">
    <name type="scientific">Rhodoferax saidenbachensis</name>
    <dbReference type="NCBI Taxonomy" id="1484693"/>
    <lineage>
        <taxon>Bacteria</taxon>
        <taxon>Pseudomonadati</taxon>
        <taxon>Pseudomonadota</taxon>
        <taxon>Betaproteobacteria</taxon>
        <taxon>Burkholderiales</taxon>
        <taxon>Comamonadaceae</taxon>
        <taxon>Rhodoferax</taxon>
    </lineage>
</organism>
<dbReference type="SMART" id="SM00702">
    <property type="entry name" value="P4Hc"/>
    <property type="match status" value="1"/>
</dbReference>
<accession>A0ABU1ZVC4</accession>
<evidence type="ECO:0000256" key="6">
    <source>
        <dbReference type="ARBA" id="ARBA00023004"/>
    </source>
</evidence>
<feature type="domain" description="Fe2OG dioxygenase" evidence="7">
    <location>
        <begin position="225"/>
        <end position="334"/>
    </location>
</feature>
<proteinExistence type="predicted"/>